<dbReference type="GO" id="GO:0140096">
    <property type="term" value="F:catalytic activity, acting on a protein"/>
    <property type="evidence" value="ECO:0007669"/>
    <property type="project" value="UniProtKB-ARBA"/>
</dbReference>
<dbReference type="Gene3D" id="3.30.930.10">
    <property type="entry name" value="Bira Bifunctional Protein, Domain 2"/>
    <property type="match status" value="1"/>
</dbReference>
<dbReference type="InterPro" id="IPR050664">
    <property type="entry name" value="Octanoyltrans_LipM/LipL"/>
</dbReference>
<evidence type="ECO:0000259" key="1">
    <source>
        <dbReference type="PROSITE" id="PS51733"/>
    </source>
</evidence>
<feature type="domain" description="BPL/LPL catalytic" evidence="1">
    <location>
        <begin position="52"/>
        <end position="239"/>
    </location>
</feature>
<dbReference type="Proteomes" id="UP000564644">
    <property type="component" value="Unassembled WGS sequence"/>
</dbReference>
<evidence type="ECO:0000313" key="2">
    <source>
        <dbReference type="EMBL" id="MBB6733132.1"/>
    </source>
</evidence>
<proteinExistence type="predicted"/>
<keyword evidence="2" id="KW-0436">Ligase</keyword>
<dbReference type="Pfam" id="PF21948">
    <property type="entry name" value="LplA-B_cat"/>
    <property type="match status" value="1"/>
</dbReference>
<dbReference type="PANTHER" id="PTHR43679">
    <property type="entry name" value="OCTANOYLTRANSFERASE LIPM-RELATED"/>
    <property type="match status" value="1"/>
</dbReference>
<dbReference type="AlphaFoldDB" id="A0A7X0VX65"/>
<name>A0A7X0VX65_9BACL</name>
<accession>A0A7X0VX65</accession>
<dbReference type="GO" id="GO:0009249">
    <property type="term" value="P:protein lipoylation"/>
    <property type="evidence" value="ECO:0007669"/>
    <property type="project" value="UniProtKB-ARBA"/>
</dbReference>
<keyword evidence="3" id="KW-1185">Reference proteome</keyword>
<comment type="caution">
    <text evidence="2">The sequence shown here is derived from an EMBL/GenBank/DDBJ whole genome shotgun (WGS) entry which is preliminary data.</text>
</comment>
<dbReference type="PANTHER" id="PTHR43679:SF2">
    <property type="entry name" value="OCTANOYL-[GCVH]:PROTEIN N-OCTANOYLTRANSFERASE"/>
    <property type="match status" value="1"/>
</dbReference>
<dbReference type="GO" id="GO:0016874">
    <property type="term" value="F:ligase activity"/>
    <property type="evidence" value="ECO:0007669"/>
    <property type="project" value="UniProtKB-KW"/>
</dbReference>
<dbReference type="EMBL" id="JACJVO010000024">
    <property type="protein sequence ID" value="MBB6733132.1"/>
    <property type="molecule type" value="Genomic_DNA"/>
</dbReference>
<gene>
    <name evidence="2" type="ORF">H7C18_19625</name>
</gene>
<evidence type="ECO:0000313" key="3">
    <source>
        <dbReference type="Proteomes" id="UP000564644"/>
    </source>
</evidence>
<protein>
    <submittedName>
        <fullName evidence="2">Lipoate--protein ligase family protein</fullName>
    </submittedName>
</protein>
<sequence>MIEAGKGTADVDRNKPYIPDNALILDRMNEPSEVSVLDSFALDELLCRQAGEGGPAVCHLWRHPRALVLGLRDSRLPQAAEAARQFAAEGFEVVVRHSGGAAVPLDPGVVNLSLILPRPSGASNSGDFHDDFERMYALIAEALSGTGHAVNKGEIGGAYCPGDYDLSIGGFKFCGIAQRRQTKALIVQAFIVAEGSGAGRAGLVREFYRLAAGDADPSRFPQVEEASTASLSELIGIGKGASAVFAQEVKRVLRAGQTEAGLAAAAASLRMPSPEDVRTMAETLRSRYAIL</sequence>
<dbReference type="GO" id="GO:0016740">
    <property type="term" value="F:transferase activity"/>
    <property type="evidence" value="ECO:0007669"/>
    <property type="project" value="UniProtKB-ARBA"/>
</dbReference>
<dbReference type="PROSITE" id="PS51733">
    <property type="entry name" value="BPL_LPL_CATALYTIC"/>
    <property type="match status" value="1"/>
</dbReference>
<dbReference type="SUPFAM" id="SSF55681">
    <property type="entry name" value="Class II aaRS and biotin synthetases"/>
    <property type="match status" value="1"/>
</dbReference>
<dbReference type="InterPro" id="IPR004143">
    <property type="entry name" value="BPL_LPL_catalytic"/>
</dbReference>
<dbReference type="InterPro" id="IPR045864">
    <property type="entry name" value="aa-tRNA-synth_II/BPL/LPL"/>
</dbReference>
<reference evidence="2 3" key="1">
    <citation type="submission" date="2020-08" db="EMBL/GenBank/DDBJ databases">
        <title>Cohnella phylogeny.</title>
        <authorList>
            <person name="Dunlap C."/>
        </authorList>
    </citation>
    <scope>NUCLEOTIDE SEQUENCE [LARGE SCALE GENOMIC DNA]</scope>
    <source>
        <strain evidence="2 3">CBP 2801</strain>
    </source>
</reference>
<organism evidence="2 3">
    <name type="scientific">Cohnella zeiphila</name>
    <dbReference type="NCBI Taxonomy" id="2761120"/>
    <lineage>
        <taxon>Bacteria</taxon>
        <taxon>Bacillati</taxon>
        <taxon>Bacillota</taxon>
        <taxon>Bacilli</taxon>
        <taxon>Bacillales</taxon>
        <taxon>Paenibacillaceae</taxon>
        <taxon>Cohnella</taxon>
    </lineage>
</organism>